<dbReference type="GO" id="GO:0016020">
    <property type="term" value="C:membrane"/>
    <property type="evidence" value="ECO:0007669"/>
    <property type="project" value="TreeGrafter"/>
</dbReference>
<evidence type="ECO:0000313" key="3">
    <source>
        <dbReference type="Proteomes" id="UP000323039"/>
    </source>
</evidence>
<dbReference type="InterPro" id="IPR000073">
    <property type="entry name" value="AB_hydrolase_1"/>
</dbReference>
<sequence length="324" mass="36627">MLKDIWKVMMFRYLKKFFLCLLFTIISALVLIFTYHQICLTKEQKLLDKPVGRLVQVDGKNMNVYVTGQGESTLVFLAGGGTTSPILDFKSLYSKLEKDYRVVIVERLGYGFSDDSQGDSRDIDTVLAQTKQALQKAEITGPYTLVAHSMAGLEALHWVATYPEEVQGIIGLDMALPSSYTDLSLYPLAYKGLQMAANLGLSRVFYDVDKQVPALAVGDLTAEEKQVYKALFYRRPLANAVYEEVTQVKQNAELVSKEKLPERPILLFSSNGQGTGYSQEEWQSFQKDFAAQHPQTDLILLDYPHYVHDYASDELSEKIKQFLK</sequence>
<dbReference type="InterPro" id="IPR050266">
    <property type="entry name" value="AB_hydrolase_sf"/>
</dbReference>
<evidence type="ECO:0000313" key="2">
    <source>
        <dbReference type="EMBL" id="KAA0967435.1"/>
    </source>
</evidence>
<dbReference type="Pfam" id="PF00561">
    <property type="entry name" value="Abhydrolase_1"/>
    <property type="match status" value="1"/>
</dbReference>
<comment type="caution">
    <text evidence="2">The sequence shown here is derived from an EMBL/GenBank/DDBJ whole genome shotgun (WGS) entry which is preliminary data.</text>
</comment>
<protein>
    <submittedName>
        <fullName evidence="2">Alpha/beta hydrolase</fullName>
    </submittedName>
</protein>
<dbReference type="AlphaFoldDB" id="A0A5B0DN97"/>
<dbReference type="GO" id="GO:0016787">
    <property type="term" value="F:hydrolase activity"/>
    <property type="evidence" value="ECO:0007669"/>
    <property type="project" value="UniProtKB-KW"/>
</dbReference>
<evidence type="ECO:0000259" key="1">
    <source>
        <dbReference type="Pfam" id="PF00561"/>
    </source>
</evidence>
<dbReference type="Proteomes" id="UP000323039">
    <property type="component" value="Unassembled WGS sequence"/>
</dbReference>
<reference evidence="2 3" key="1">
    <citation type="submission" date="2019-08" db="EMBL/GenBank/DDBJ databases">
        <title>Genome sequence and analysis of Streptococcus cristatus strain S22 isolated from throat swab of children scarlet fever in Hangzhou, China.</title>
        <authorList>
            <person name="Huang Y."/>
            <person name="Xie L."/>
        </authorList>
    </citation>
    <scope>NUCLEOTIDE SEQUENCE [LARGE SCALE GENOMIC DNA]</scope>
    <source>
        <strain evidence="2 3">S22</strain>
    </source>
</reference>
<proteinExistence type="predicted"/>
<dbReference type="SUPFAM" id="SSF53474">
    <property type="entry name" value="alpha/beta-Hydrolases"/>
    <property type="match status" value="1"/>
</dbReference>
<dbReference type="InterPro" id="IPR029058">
    <property type="entry name" value="AB_hydrolase_fold"/>
</dbReference>
<feature type="domain" description="AB hydrolase-1" evidence="1">
    <location>
        <begin position="74"/>
        <end position="182"/>
    </location>
</feature>
<dbReference type="EMBL" id="VSJJ01000001">
    <property type="protein sequence ID" value="KAA0967435.1"/>
    <property type="molecule type" value="Genomic_DNA"/>
</dbReference>
<organism evidence="2 3">
    <name type="scientific">Streptococcus cristatus</name>
    <dbReference type="NCBI Taxonomy" id="45634"/>
    <lineage>
        <taxon>Bacteria</taxon>
        <taxon>Bacillati</taxon>
        <taxon>Bacillota</taxon>
        <taxon>Bacilli</taxon>
        <taxon>Lactobacillales</taxon>
        <taxon>Streptococcaceae</taxon>
        <taxon>Streptococcus</taxon>
    </lineage>
</organism>
<dbReference type="PANTHER" id="PTHR43798">
    <property type="entry name" value="MONOACYLGLYCEROL LIPASE"/>
    <property type="match status" value="1"/>
</dbReference>
<dbReference type="PANTHER" id="PTHR43798:SF33">
    <property type="entry name" value="HYDROLASE, PUTATIVE (AFU_ORTHOLOGUE AFUA_2G14860)-RELATED"/>
    <property type="match status" value="1"/>
</dbReference>
<keyword evidence="2" id="KW-0378">Hydrolase</keyword>
<gene>
    <name evidence="2" type="ORF">FXF62_01835</name>
</gene>
<dbReference type="Gene3D" id="3.40.50.1820">
    <property type="entry name" value="alpha/beta hydrolase"/>
    <property type="match status" value="1"/>
</dbReference>
<accession>A0A5B0DN97</accession>
<name>A0A5B0DN97_STRCR</name>